<dbReference type="Gene3D" id="1.25.40.10">
    <property type="entry name" value="Tetratricopeptide repeat domain"/>
    <property type="match status" value="1"/>
</dbReference>
<organism evidence="1">
    <name type="scientific">marine metagenome</name>
    <dbReference type="NCBI Taxonomy" id="408172"/>
    <lineage>
        <taxon>unclassified sequences</taxon>
        <taxon>metagenomes</taxon>
        <taxon>ecological metagenomes</taxon>
    </lineage>
</organism>
<gene>
    <name evidence="1" type="ORF">METZ01_LOCUS50852</name>
</gene>
<evidence type="ECO:0000313" key="1">
    <source>
        <dbReference type="EMBL" id="SUZ97998.1"/>
    </source>
</evidence>
<reference evidence="1" key="1">
    <citation type="submission" date="2018-05" db="EMBL/GenBank/DDBJ databases">
        <authorList>
            <person name="Lanie J.A."/>
            <person name="Ng W.-L."/>
            <person name="Kazmierczak K.M."/>
            <person name="Andrzejewski T.M."/>
            <person name="Davidsen T.M."/>
            <person name="Wayne K.J."/>
            <person name="Tettelin H."/>
            <person name="Glass J.I."/>
            <person name="Rusch D."/>
            <person name="Podicherti R."/>
            <person name="Tsui H.-C.T."/>
            <person name="Winkler M.E."/>
        </authorList>
    </citation>
    <scope>NUCLEOTIDE SEQUENCE</scope>
</reference>
<accession>A0A381S3U2</accession>
<evidence type="ECO:0008006" key="2">
    <source>
        <dbReference type="Google" id="ProtNLM"/>
    </source>
</evidence>
<feature type="non-terminal residue" evidence="1">
    <location>
        <position position="1"/>
    </location>
</feature>
<dbReference type="AlphaFoldDB" id="A0A381S3U2"/>
<sequence length="215" mass="24449">VVLGSLSLLIILFNCRQPVIPTEEDLAGYGWTLYETGEYQEAREWFYDAVAKDTSYADGYNGIGWCFGKLRQADSAAVYFLISQTKPFDPYDTPDLDLDLYAGLTFSYSGMHIDSLVSTYASYVLVERPELGPWYFSHDNKINHLDIRLELALADFNMGYFVSCRNNLQSIYNDTYYQSFPSNNPKALTMNVETVTGRAELAQILQSLQQTLKNI</sequence>
<protein>
    <recommendedName>
        <fullName evidence="2">Tetratricopeptide repeat protein</fullName>
    </recommendedName>
</protein>
<name>A0A381S3U2_9ZZZZ</name>
<dbReference type="EMBL" id="UINC01002562">
    <property type="protein sequence ID" value="SUZ97998.1"/>
    <property type="molecule type" value="Genomic_DNA"/>
</dbReference>
<proteinExistence type="predicted"/>
<dbReference type="SUPFAM" id="SSF48452">
    <property type="entry name" value="TPR-like"/>
    <property type="match status" value="1"/>
</dbReference>
<dbReference type="InterPro" id="IPR011990">
    <property type="entry name" value="TPR-like_helical_dom_sf"/>
</dbReference>